<proteinExistence type="predicted"/>
<dbReference type="SMART" id="SM01156">
    <property type="entry name" value="DUF1716"/>
    <property type="match status" value="1"/>
</dbReference>
<protein>
    <recommendedName>
        <fullName evidence="7">Beta-catenin-like protein 1 N-terminal domain-containing protein</fullName>
    </recommendedName>
</protein>
<evidence type="ECO:0000313" key="9">
    <source>
        <dbReference type="Proteomes" id="UP001266305"/>
    </source>
</evidence>
<name>A0ABQ9VKR6_SAGOE</name>
<evidence type="ECO:0000259" key="7">
    <source>
        <dbReference type="SMART" id="SM01156"/>
    </source>
</evidence>
<keyword evidence="5" id="KW-0539">Nucleus</keyword>
<dbReference type="Gene3D" id="1.25.10.10">
    <property type="entry name" value="Leucine-rich Repeat Variant"/>
    <property type="match status" value="1"/>
</dbReference>
<keyword evidence="4" id="KW-0175">Coiled coil</keyword>
<keyword evidence="2" id="KW-0597">Phosphoprotein</keyword>
<dbReference type="InterPro" id="IPR011989">
    <property type="entry name" value="ARM-like"/>
</dbReference>
<dbReference type="InterPro" id="IPR013180">
    <property type="entry name" value="CTNNBL1_N"/>
</dbReference>
<dbReference type="Proteomes" id="UP001266305">
    <property type="component" value="Unassembled WGS sequence"/>
</dbReference>
<feature type="domain" description="Beta-catenin-like protein 1 N-terminal" evidence="7">
    <location>
        <begin position="53"/>
        <end position="163"/>
    </location>
</feature>
<evidence type="ECO:0000256" key="3">
    <source>
        <dbReference type="ARBA" id="ARBA00022737"/>
    </source>
</evidence>
<dbReference type="InterPro" id="IPR039678">
    <property type="entry name" value="CTNNBL1"/>
</dbReference>
<dbReference type="PANTHER" id="PTHR14978">
    <property type="entry name" value="BETA-CATENIN-LIKE PROTEIN 1 NUCLEAR ASSOCIATED PROTEIN"/>
    <property type="match status" value="1"/>
</dbReference>
<reference evidence="8 9" key="1">
    <citation type="submission" date="2023-05" db="EMBL/GenBank/DDBJ databases">
        <title>B98-5 Cell Line De Novo Hybrid Assembly: An Optical Mapping Approach.</title>
        <authorList>
            <person name="Kananen K."/>
            <person name="Auerbach J.A."/>
            <person name="Kautto E."/>
            <person name="Blachly J.S."/>
        </authorList>
    </citation>
    <scope>NUCLEOTIDE SEQUENCE [LARGE SCALE GENOMIC DNA]</scope>
    <source>
        <strain evidence="8">B95-8</strain>
        <tissue evidence="8">Cell line</tissue>
    </source>
</reference>
<keyword evidence="3" id="KW-0677">Repeat</keyword>
<sequence>MENYGAHALTWLLQGTKRPRDDEEEEQKMRRKQTGTRERGRYREEEMTVVEEADDDKKRLLQIIDRDGEEEEEEEEPLDESSVKKMILTFEKRSYKNQELRIKFPDNPEKFMESELDLNDIIQEMHVVATMPDLYHLLVELNAVQSLLGLLGHDNTDILSDLCSISKAWLLLGRRLTREAQLDIGIFGKGKGTDVPKAASEFILALRITAAGEGLSALLCLICPLERLEPRSENKEQIGFLDQRGSTEIVQFGYENAEVEQTETRHVIPEENKYGSFLEEQGGELTDIDTLHESEEGAEVLIDALLLVSPPPSLSVGTRWNSTVRLEDGEARVNEESQKVGM</sequence>
<gene>
    <name evidence="8" type="ORF">P7K49_009699</name>
</gene>
<organism evidence="8 9">
    <name type="scientific">Saguinus oedipus</name>
    <name type="common">Cotton-top tamarin</name>
    <name type="synonym">Oedipomidas oedipus</name>
    <dbReference type="NCBI Taxonomy" id="9490"/>
    <lineage>
        <taxon>Eukaryota</taxon>
        <taxon>Metazoa</taxon>
        <taxon>Chordata</taxon>
        <taxon>Craniata</taxon>
        <taxon>Vertebrata</taxon>
        <taxon>Euteleostomi</taxon>
        <taxon>Mammalia</taxon>
        <taxon>Eutheria</taxon>
        <taxon>Euarchontoglires</taxon>
        <taxon>Primates</taxon>
        <taxon>Haplorrhini</taxon>
        <taxon>Platyrrhini</taxon>
        <taxon>Cebidae</taxon>
        <taxon>Callitrichinae</taxon>
        <taxon>Saguinus</taxon>
    </lineage>
</organism>
<evidence type="ECO:0000256" key="2">
    <source>
        <dbReference type="ARBA" id="ARBA00022553"/>
    </source>
</evidence>
<evidence type="ECO:0000256" key="1">
    <source>
        <dbReference type="ARBA" id="ARBA00004123"/>
    </source>
</evidence>
<comment type="caution">
    <text evidence="8">The sequence shown here is derived from an EMBL/GenBank/DDBJ whole genome shotgun (WGS) entry which is preliminary data.</text>
</comment>
<dbReference type="EMBL" id="JASSZA010000005">
    <property type="protein sequence ID" value="KAK2109953.1"/>
    <property type="molecule type" value="Genomic_DNA"/>
</dbReference>
<dbReference type="Pfam" id="PF08216">
    <property type="entry name" value="CTNNBL"/>
    <property type="match status" value="1"/>
</dbReference>
<keyword evidence="9" id="KW-1185">Reference proteome</keyword>
<comment type="subcellular location">
    <subcellularLocation>
        <location evidence="1">Nucleus</location>
    </subcellularLocation>
</comment>
<evidence type="ECO:0000256" key="4">
    <source>
        <dbReference type="ARBA" id="ARBA00023054"/>
    </source>
</evidence>
<evidence type="ECO:0000313" key="8">
    <source>
        <dbReference type="EMBL" id="KAK2109953.1"/>
    </source>
</evidence>
<dbReference type="PANTHER" id="PTHR14978:SF0">
    <property type="entry name" value="BETA-CATENIN-LIKE PROTEIN 1"/>
    <property type="match status" value="1"/>
</dbReference>
<evidence type="ECO:0000256" key="5">
    <source>
        <dbReference type="ARBA" id="ARBA00023242"/>
    </source>
</evidence>
<feature type="compositionally biased region" description="Basic and acidic residues" evidence="6">
    <location>
        <begin position="35"/>
        <end position="46"/>
    </location>
</feature>
<accession>A0ABQ9VKR6</accession>
<feature type="region of interest" description="Disordered" evidence="6">
    <location>
        <begin position="1"/>
        <end position="50"/>
    </location>
</feature>
<evidence type="ECO:0000256" key="6">
    <source>
        <dbReference type="SAM" id="MobiDB-lite"/>
    </source>
</evidence>